<sequence length="52" mass="5836">MHALFRARMHLRLLLIYAVLGRGNGFLVMSDPREFGCAIDVFHHSSRVAPGV</sequence>
<evidence type="ECO:0000313" key="2">
    <source>
        <dbReference type="Proteomes" id="UP000559182"/>
    </source>
</evidence>
<proteinExistence type="predicted"/>
<protein>
    <submittedName>
        <fullName evidence="1">Uncharacterized protein</fullName>
    </submittedName>
</protein>
<dbReference type="RefSeq" id="WP_183320265.1">
    <property type="nucleotide sequence ID" value="NZ_JACHVQ010000001.1"/>
</dbReference>
<comment type="caution">
    <text evidence="1">The sequence shown here is derived from an EMBL/GenBank/DDBJ whole genome shotgun (WGS) entry which is preliminary data.</text>
</comment>
<dbReference type="EMBL" id="JACHVQ010000001">
    <property type="protein sequence ID" value="MBB2892106.1"/>
    <property type="molecule type" value="Genomic_DNA"/>
</dbReference>
<dbReference type="AlphaFoldDB" id="A0A839N8Y8"/>
<accession>A0A839N8Y8</accession>
<reference evidence="1 2" key="1">
    <citation type="submission" date="2020-08" db="EMBL/GenBank/DDBJ databases">
        <title>Sequencing the genomes of 1000 actinobacteria strains.</title>
        <authorList>
            <person name="Klenk H.-P."/>
        </authorList>
    </citation>
    <scope>NUCLEOTIDE SEQUENCE [LARGE SCALE GENOMIC DNA]</scope>
    <source>
        <strain evidence="1 2">DSM 105369</strain>
    </source>
</reference>
<organism evidence="1 2">
    <name type="scientific">Flexivirga oryzae</name>
    <dbReference type="NCBI Taxonomy" id="1794944"/>
    <lineage>
        <taxon>Bacteria</taxon>
        <taxon>Bacillati</taxon>
        <taxon>Actinomycetota</taxon>
        <taxon>Actinomycetes</taxon>
        <taxon>Micrococcales</taxon>
        <taxon>Dermacoccaceae</taxon>
        <taxon>Flexivirga</taxon>
    </lineage>
</organism>
<dbReference type="Proteomes" id="UP000559182">
    <property type="component" value="Unassembled WGS sequence"/>
</dbReference>
<evidence type="ECO:0000313" key="1">
    <source>
        <dbReference type="EMBL" id="MBB2892106.1"/>
    </source>
</evidence>
<gene>
    <name evidence="1" type="ORF">FHU39_002090</name>
</gene>
<keyword evidence="2" id="KW-1185">Reference proteome</keyword>
<name>A0A839N8Y8_9MICO</name>